<feature type="domain" description="Histidine kinase/HSP90-like ATPase" evidence="2">
    <location>
        <begin position="199"/>
        <end position="313"/>
    </location>
</feature>
<accession>A0A7K3WBK5</accession>
<evidence type="ECO:0000313" key="4">
    <source>
        <dbReference type="Proteomes" id="UP000470470"/>
    </source>
</evidence>
<dbReference type="Pfam" id="PF13581">
    <property type="entry name" value="HATPase_c_2"/>
    <property type="match status" value="1"/>
</dbReference>
<dbReference type="RefSeq" id="WP_162392691.1">
    <property type="nucleotide sequence ID" value="NZ_JAABOZ010000002.1"/>
</dbReference>
<organism evidence="3 4">
    <name type="scientific">Goekera deserti</name>
    <dbReference type="NCBI Taxonomy" id="2497753"/>
    <lineage>
        <taxon>Bacteria</taxon>
        <taxon>Bacillati</taxon>
        <taxon>Actinomycetota</taxon>
        <taxon>Actinomycetes</taxon>
        <taxon>Geodermatophilales</taxon>
        <taxon>Geodermatophilaceae</taxon>
        <taxon>Goekera</taxon>
    </lineage>
</organism>
<dbReference type="PANTHER" id="PTHR35526">
    <property type="entry name" value="ANTI-SIGMA-F FACTOR RSBW-RELATED"/>
    <property type="match status" value="1"/>
</dbReference>
<comment type="caution">
    <text evidence="3">The sequence shown here is derived from an EMBL/GenBank/DDBJ whole genome shotgun (WGS) entry which is preliminary data.</text>
</comment>
<dbReference type="InterPro" id="IPR003594">
    <property type="entry name" value="HATPase_dom"/>
</dbReference>
<protein>
    <submittedName>
        <fullName evidence="3">Sensor histidine kinase</fullName>
    </submittedName>
</protein>
<name>A0A7K3WBK5_9ACTN</name>
<keyword evidence="3" id="KW-0418">Kinase</keyword>
<dbReference type="InterPro" id="IPR036890">
    <property type="entry name" value="HATPase_C_sf"/>
</dbReference>
<evidence type="ECO:0000259" key="2">
    <source>
        <dbReference type="Pfam" id="PF13581"/>
    </source>
</evidence>
<dbReference type="GO" id="GO:0004674">
    <property type="term" value="F:protein serine/threonine kinase activity"/>
    <property type="evidence" value="ECO:0007669"/>
    <property type="project" value="UniProtKB-KW"/>
</dbReference>
<dbReference type="Gene3D" id="3.30.565.10">
    <property type="entry name" value="Histidine kinase-like ATPase, C-terminal domain"/>
    <property type="match status" value="1"/>
</dbReference>
<dbReference type="SUPFAM" id="SSF55874">
    <property type="entry name" value="ATPase domain of HSP90 chaperone/DNA topoisomerase II/histidine kinase"/>
    <property type="match status" value="1"/>
</dbReference>
<evidence type="ECO:0000313" key="3">
    <source>
        <dbReference type="EMBL" id="NEL53842.1"/>
    </source>
</evidence>
<proteinExistence type="predicted"/>
<dbReference type="Proteomes" id="UP000470470">
    <property type="component" value="Unassembled WGS sequence"/>
</dbReference>
<gene>
    <name evidence="3" type="ORF">G1H19_07500</name>
</gene>
<evidence type="ECO:0000256" key="1">
    <source>
        <dbReference type="ARBA" id="ARBA00022527"/>
    </source>
</evidence>
<keyword evidence="4" id="KW-1185">Reference proteome</keyword>
<reference evidence="3 4" key="1">
    <citation type="submission" date="2020-02" db="EMBL/GenBank/DDBJ databases">
        <title>The whole genome sequence of CPCC 205119.</title>
        <authorList>
            <person name="Jiang Z."/>
        </authorList>
    </citation>
    <scope>NUCLEOTIDE SEQUENCE [LARGE SCALE GENOMIC DNA]</scope>
    <source>
        <strain evidence="3 4">CPCC 205119</strain>
    </source>
</reference>
<dbReference type="InterPro" id="IPR050267">
    <property type="entry name" value="Anti-sigma-factor_SerPK"/>
</dbReference>
<keyword evidence="3" id="KW-0808">Transferase</keyword>
<dbReference type="CDD" id="cd16936">
    <property type="entry name" value="HATPase_RsbW-like"/>
    <property type="match status" value="1"/>
</dbReference>
<dbReference type="PANTHER" id="PTHR35526:SF3">
    <property type="entry name" value="ANTI-SIGMA-F FACTOR RSBW"/>
    <property type="match status" value="1"/>
</dbReference>
<keyword evidence="1" id="KW-0723">Serine/threonine-protein kinase</keyword>
<dbReference type="AlphaFoldDB" id="A0A7K3WBK5"/>
<sequence>MVRTAVGATRYRHEGHFRGAHESTVTLVCGVVTDALAHGRHVVLCCDEAISSDVLAALGSPPEVVCAPAHQLDGRTPVALAAHQDLISRELPDQGELLLVTDASGTSTGWDCWMHTEALLNHTLAEQPVQHLCLIDLSSAPEEVQAVAHQTHPLIRDADGVHDNDAYLPPDEVLRAVARTPEPDPLEQTEPALTALDIEDPRVLRRRLGAVLRDSALSEDAAQDFVLAIDEVTANAAEHGVPPVDVRLWASPEKLICAVTDRGACFDDPLAGYGPAHRGDPSLGGMGLWLARRSVDQLTAAPTSEGGCTVRLVVSA</sequence>
<dbReference type="EMBL" id="JAAGWK010000010">
    <property type="protein sequence ID" value="NEL53842.1"/>
    <property type="molecule type" value="Genomic_DNA"/>
</dbReference>